<dbReference type="GO" id="GO:0031267">
    <property type="term" value="F:small GTPase binding"/>
    <property type="evidence" value="ECO:0007669"/>
    <property type="project" value="TreeGrafter"/>
</dbReference>
<dbReference type="KEGG" id="sre:PTSG_02859"/>
<dbReference type="Proteomes" id="UP000007799">
    <property type="component" value="Unassembled WGS sequence"/>
</dbReference>
<keyword evidence="2" id="KW-0433">Leucine-rich repeat</keyword>
<dbReference type="GeneID" id="16076956"/>
<dbReference type="SUPFAM" id="SSF52047">
    <property type="entry name" value="RNI-like"/>
    <property type="match status" value="1"/>
</dbReference>
<sequence>MTHLPFSIPLFEALPLALHAHMQTCVVACMHCSVASFICGHPLHWVPEIPFCTVLVQLVRHHTSCTVNSPLHLLTASALPYLPSCRFLGTDLGDSWACAMAEALKWNTRLKRLEIHHGRISTNGAEALAAALKRNSSVTTLCLHCNAIGPDGAVAFADMFRHNTSITHLSLGDNAIGDDGALALATVLGQGNSTLQGLWIWKNGLTDKAAMALAGMLTRNHTLTQLGVQDNCIGPEGGEALGTALGSNDSLQLLWLHKNTTATAHAFGAALPAGRRIDTGDWSEDDTGKAAFMEARRMR</sequence>
<dbReference type="Pfam" id="PF13516">
    <property type="entry name" value="LRR_6"/>
    <property type="match status" value="3"/>
</dbReference>
<evidence type="ECO:0000256" key="1">
    <source>
        <dbReference type="ARBA" id="ARBA00022468"/>
    </source>
</evidence>
<dbReference type="InterPro" id="IPR032675">
    <property type="entry name" value="LRR_dom_sf"/>
</dbReference>
<dbReference type="PANTHER" id="PTHR24113:SF12">
    <property type="entry name" value="RAN GTPASE-ACTIVATING PROTEIN 1"/>
    <property type="match status" value="1"/>
</dbReference>
<evidence type="ECO:0000256" key="3">
    <source>
        <dbReference type="ARBA" id="ARBA00022737"/>
    </source>
</evidence>
<organism evidence="6">
    <name type="scientific">Salpingoeca rosetta (strain ATCC 50818 / BSB-021)</name>
    <dbReference type="NCBI Taxonomy" id="946362"/>
    <lineage>
        <taxon>Eukaryota</taxon>
        <taxon>Choanoflagellata</taxon>
        <taxon>Craspedida</taxon>
        <taxon>Salpingoecidae</taxon>
        <taxon>Salpingoeca</taxon>
    </lineage>
</organism>
<keyword evidence="1" id="KW-0343">GTPase activation</keyword>
<dbReference type="GO" id="GO:0048471">
    <property type="term" value="C:perinuclear region of cytoplasm"/>
    <property type="evidence" value="ECO:0007669"/>
    <property type="project" value="TreeGrafter"/>
</dbReference>
<dbReference type="RefSeq" id="XP_004996370.1">
    <property type="nucleotide sequence ID" value="XM_004996313.1"/>
</dbReference>
<keyword evidence="6" id="KW-1185">Reference proteome</keyword>
<dbReference type="GO" id="GO:0005829">
    <property type="term" value="C:cytosol"/>
    <property type="evidence" value="ECO:0007669"/>
    <property type="project" value="TreeGrafter"/>
</dbReference>
<dbReference type="SMART" id="SM00368">
    <property type="entry name" value="LRR_RI"/>
    <property type="match status" value="6"/>
</dbReference>
<dbReference type="OrthoDB" id="120976at2759"/>
<dbReference type="InParanoid" id="F2U3J3"/>
<feature type="signal peptide" evidence="4">
    <location>
        <begin position="1"/>
        <end position="20"/>
    </location>
</feature>
<protein>
    <recommendedName>
        <fullName evidence="7">NOD3 protein</fullName>
    </recommendedName>
</protein>
<evidence type="ECO:0000256" key="2">
    <source>
        <dbReference type="ARBA" id="ARBA00022614"/>
    </source>
</evidence>
<dbReference type="InterPro" id="IPR027038">
    <property type="entry name" value="RanGap"/>
</dbReference>
<reference evidence="5" key="1">
    <citation type="submission" date="2009-08" db="EMBL/GenBank/DDBJ databases">
        <title>Annotation of Salpingoeca rosetta.</title>
        <authorList>
            <consortium name="The Broad Institute Genome Sequencing Platform"/>
            <person name="Russ C."/>
            <person name="Cuomo C."/>
            <person name="Burger G."/>
            <person name="Gray M.W."/>
            <person name="Holland P.W.H."/>
            <person name="King N."/>
            <person name="Lang F.B.F."/>
            <person name="Roger A.J."/>
            <person name="Ruiz-Trillo I."/>
            <person name="Young S.K."/>
            <person name="Zeng Q."/>
            <person name="Gargeya S."/>
            <person name="Alvarado L."/>
            <person name="Berlin A."/>
            <person name="Chapman S.B."/>
            <person name="Chen Z."/>
            <person name="Freedman E."/>
            <person name="Gellesch M."/>
            <person name="Goldberg J."/>
            <person name="Griggs A."/>
            <person name="Gujja S."/>
            <person name="Heilman E."/>
            <person name="Heiman D."/>
            <person name="Howarth C."/>
            <person name="Mehta T."/>
            <person name="Neiman D."/>
            <person name="Pearson M."/>
            <person name="Roberts A."/>
            <person name="Saif S."/>
            <person name="Shea T."/>
            <person name="Shenoy N."/>
            <person name="Sisk P."/>
            <person name="Stolte C."/>
            <person name="Sykes S."/>
            <person name="White J."/>
            <person name="Yandava C."/>
            <person name="Haas B."/>
            <person name="Nusbaum C."/>
            <person name="Birren B."/>
        </authorList>
    </citation>
    <scope>NUCLEOTIDE SEQUENCE [LARGE SCALE GENOMIC DNA]</scope>
    <source>
        <strain evidence="5">ATCC 50818</strain>
    </source>
</reference>
<evidence type="ECO:0000313" key="5">
    <source>
        <dbReference type="EMBL" id="EGD82187.1"/>
    </source>
</evidence>
<dbReference type="eggNOG" id="KOG4308">
    <property type="taxonomic scope" value="Eukaryota"/>
</dbReference>
<dbReference type="AlphaFoldDB" id="F2U3J3"/>
<dbReference type="EMBL" id="GL832960">
    <property type="protein sequence ID" value="EGD82187.1"/>
    <property type="molecule type" value="Genomic_DNA"/>
</dbReference>
<dbReference type="PANTHER" id="PTHR24113">
    <property type="entry name" value="RAN GTPASE-ACTIVATING PROTEIN 1"/>
    <property type="match status" value="1"/>
</dbReference>
<feature type="chain" id="PRO_5003290249" description="NOD3 protein" evidence="4">
    <location>
        <begin position="21"/>
        <end position="299"/>
    </location>
</feature>
<accession>F2U3J3</accession>
<evidence type="ECO:0000256" key="4">
    <source>
        <dbReference type="SAM" id="SignalP"/>
    </source>
</evidence>
<evidence type="ECO:0000313" key="6">
    <source>
        <dbReference type="Proteomes" id="UP000007799"/>
    </source>
</evidence>
<keyword evidence="3" id="KW-0677">Repeat</keyword>
<evidence type="ECO:0008006" key="7">
    <source>
        <dbReference type="Google" id="ProtNLM"/>
    </source>
</evidence>
<name>F2U3J3_SALR5</name>
<keyword evidence="4" id="KW-0732">Signal</keyword>
<dbReference type="Gene3D" id="3.80.10.10">
    <property type="entry name" value="Ribonuclease Inhibitor"/>
    <property type="match status" value="2"/>
</dbReference>
<dbReference type="GO" id="GO:0006913">
    <property type="term" value="P:nucleocytoplasmic transport"/>
    <property type="evidence" value="ECO:0007669"/>
    <property type="project" value="TreeGrafter"/>
</dbReference>
<dbReference type="GO" id="GO:0005634">
    <property type="term" value="C:nucleus"/>
    <property type="evidence" value="ECO:0007669"/>
    <property type="project" value="TreeGrafter"/>
</dbReference>
<gene>
    <name evidence="5" type="ORF">PTSG_02859</name>
</gene>
<dbReference type="InterPro" id="IPR001611">
    <property type="entry name" value="Leu-rich_rpt"/>
</dbReference>
<dbReference type="GO" id="GO:0005096">
    <property type="term" value="F:GTPase activator activity"/>
    <property type="evidence" value="ECO:0007669"/>
    <property type="project" value="UniProtKB-KW"/>
</dbReference>
<proteinExistence type="predicted"/>